<name>A0AAV3ZE89_9GAST</name>
<evidence type="ECO:0000256" key="1">
    <source>
        <dbReference type="SAM" id="MobiDB-lite"/>
    </source>
</evidence>
<sequence>MGLEGLTSAGVKQSWLMCCEARQIDASGDCIEKGKVVCGHSNEKEWGQATCARNNNGRAGNDGRGAFDWQAQKSDITA</sequence>
<gene>
    <name evidence="2" type="ORF">PoB_001927300</name>
</gene>
<dbReference type="Proteomes" id="UP000735302">
    <property type="component" value="Unassembled WGS sequence"/>
</dbReference>
<keyword evidence="3" id="KW-1185">Reference proteome</keyword>
<dbReference type="EMBL" id="BLXT01002298">
    <property type="protein sequence ID" value="GFN92767.1"/>
    <property type="molecule type" value="Genomic_DNA"/>
</dbReference>
<proteinExistence type="predicted"/>
<feature type="region of interest" description="Disordered" evidence="1">
    <location>
        <begin position="55"/>
        <end position="78"/>
    </location>
</feature>
<organism evidence="2 3">
    <name type="scientific">Plakobranchus ocellatus</name>
    <dbReference type="NCBI Taxonomy" id="259542"/>
    <lineage>
        <taxon>Eukaryota</taxon>
        <taxon>Metazoa</taxon>
        <taxon>Spiralia</taxon>
        <taxon>Lophotrochozoa</taxon>
        <taxon>Mollusca</taxon>
        <taxon>Gastropoda</taxon>
        <taxon>Heterobranchia</taxon>
        <taxon>Euthyneura</taxon>
        <taxon>Panpulmonata</taxon>
        <taxon>Sacoglossa</taxon>
        <taxon>Placobranchoidea</taxon>
        <taxon>Plakobranchidae</taxon>
        <taxon>Plakobranchus</taxon>
    </lineage>
</organism>
<evidence type="ECO:0000313" key="2">
    <source>
        <dbReference type="EMBL" id="GFN92767.1"/>
    </source>
</evidence>
<reference evidence="2 3" key="1">
    <citation type="journal article" date="2021" name="Elife">
        <title>Chloroplast acquisition without the gene transfer in kleptoplastic sea slugs, Plakobranchus ocellatus.</title>
        <authorList>
            <person name="Maeda T."/>
            <person name="Takahashi S."/>
            <person name="Yoshida T."/>
            <person name="Shimamura S."/>
            <person name="Takaki Y."/>
            <person name="Nagai Y."/>
            <person name="Toyoda A."/>
            <person name="Suzuki Y."/>
            <person name="Arimoto A."/>
            <person name="Ishii H."/>
            <person name="Satoh N."/>
            <person name="Nishiyama T."/>
            <person name="Hasebe M."/>
            <person name="Maruyama T."/>
            <person name="Minagawa J."/>
            <person name="Obokata J."/>
            <person name="Shigenobu S."/>
        </authorList>
    </citation>
    <scope>NUCLEOTIDE SEQUENCE [LARGE SCALE GENOMIC DNA]</scope>
</reference>
<protein>
    <submittedName>
        <fullName evidence="2">Uncharacterized protein</fullName>
    </submittedName>
</protein>
<comment type="caution">
    <text evidence="2">The sequence shown here is derived from an EMBL/GenBank/DDBJ whole genome shotgun (WGS) entry which is preliminary data.</text>
</comment>
<accession>A0AAV3ZE89</accession>
<evidence type="ECO:0000313" key="3">
    <source>
        <dbReference type="Proteomes" id="UP000735302"/>
    </source>
</evidence>
<dbReference type="AlphaFoldDB" id="A0AAV3ZE89"/>